<dbReference type="EMBL" id="JAYJJU010000018">
    <property type="protein sequence ID" value="MEB3033407.1"/>
    <property type="molecule type" value="Genomic_DNA"/>
</dbReference>
<keyword evidence="2" id="KW-1185">Reference proteome</keyword>
<reference evidence="1 2" key="1">
    <citation type="submission" date="2023-12" db="EMBL/GenBank/DDBJ databases">
        <title>Description of new species of Mycobacterium terrae complex isolated from sewage at the Sao Paulo Zoological Park Foundation in Brazil.</title>
        <authorList>
            <person name="Romagnoli C.L."/>
            <person name="Conceicao E.C."/>
            <person name="Machado E."/>
            <person name="Barreto L.B.P.F."/>
            <person name="Sharma A."/>
            <person name="Silva N.M."/>
            <person name="Marques L.E."/>
            <person name="Juliana M.A."/>
            <person name="Lourenco M.C.S."/>
            <person name="Digiampietri L.A."/>
            <person name="Suffys P.N."/>
            <person name="Viana-Niero C."/>
        </authorList>
    </citation>
    <scope>NUCLEOTIDE SEQUENCE [LARGE SCALE GENOMIC DNA]</scope>
    <source>
        <strain evidence="1 2">MYC340</strain>
    </source>
</reference>
<dbReference type="RefSeq" id="WP_329780202.1">
    <property type="nucleotide sequence ID" value="NZ_JAYJJU010000018.1"/>
</dbReference>
<gene>
    <name evidence="1" type="ORF">KV113_17785</name>
</gene>
<evidence type="ECO:0000313" key="1">
    <source>
        <dbReference type="EMBL" id="MEB3033407.1"/>
    </source>
</evidence>
<proteinExistence type="predicted"/>
<comment type="caution">
    <text evidence="1">The sequence shown here is derived from an EMBL/GenBank/DDBJ whole genome shotgun (WGS) entry which is preliminary data.</text>
</comment>
<dbReference type="Proteomes" id="UP001298593">
    <property type="component" value="Unassembled WGS sequence"/>
</dbReference>
<organism evidence="1 2">
    <name type="scientific">[Mycobacterium] nativiensis</name>
    <dbReference type="NCBI Taxonomy" id="2855503"/>
    <lineage>
        <taxon>Bacteria</taxon>
        <taxon>Bacillati</taxon>
        <taxon>Actinomycetota</taxon>
        <taxon>Actinomycetes</taxon>
        <taxon>Mycobacteriales</taxon>
        <taxon>Mycobacteriaceae</taxon>
        <taxon>Mycolicibacter</taxon>
    </lineage>
</organism>
<accession>A0ABU5XZI2</accession>
<sequence>MTMPLVDDAVLQHTETVRLAPAELARQLVRHLGPTLVAVLAGVRDRKLPHKWATEGGPTPRPEALQRLQVAHRAWVAVAGSEGDDVARAWFIGANPRLDEVPPYEAIRDGEFRTVMAAAAAFVDGTDN</sequence>
<evidence type="ECO:0008006" key="3">
    <source>
        <dbReference type="Google" id="ProtNLM"/>
    </source>
</evidence>
<evidence type="ECO:0000313" key="2">
    <source>
        <dbReference type="Proteomes" id="UP001298593"/>
    </source>
</evidence>
<name>A0ABU5XZI2_9MYCO</name>
<protein>
    <recommendedName>
        <fullName evidence="3">XRE family transcriptional regulator</fullName>
    </recommendedName>
</protein>